<sequence length="622" mass="66396">MADPDTPVEATHTGKEAPQAAGYQVVARRYRPQTFDELIGQEHVAKALKQAISSGRVGHAYLFTGARGVGKTSAARVLAKALNCVHGPTTEPCDQCDICQAIKSGDDVDTMEIDAASNTGVDNIRDLRQNANVRASRCRYKIYIVDEVHMLSKSAFNALLKTLEEPPEHVKFIFATTEPDKIPITILSRCQRFDFAGIEAASIAGRLSQIAEAEGVEIDDEALAVLSIRAAGSMRDSQSLLEQLLAVAGNKITAQEVYTLLGTAPGERIAQLVEAIVNRDAAAAIASLDEAIVGGADVGQLIDQLLGYFRDVMAMVVGCDTSQLRYALPSQYEQTRELGTRLGVHTVLAMIQVLDQTASRMRGSLHTRTLAEMAVVRLAHLDDLDNLAAAVAELRSSEPASAGAGGVKKNVSPQPVAAPQSTAPTPPPAAPVSPQPPPQSPAATTPAPQPPAPAPARTSPPPATNGDAAAHRVDPPAPAAPRAPVALTSEAVKAAWKHVTSSLEGLLAMQAEQAHHVELDGDSRVLVRFAPSNQFSLDMCQQPANLQTLERSLAEQLGGAVSLKFEIDRSIKVETQQAKPQRVVSQRQLQSEVAERPFVVRAMELFNTDISKLKVIPPRNKR</sequence>
<dbReference type="GO" id="GO:0006261">
    <property type="term" value="P:DNA-templated DNA replication"/>
    <property type="evidence" value="ECO:0007669"/>
    <property type="project" value="TreeGrafter"/>
</dbReference>
<feature type="compositionally biased region" description="Low complexity" evidence="12">
    <location>
        <begin position="412"/>
        <end position="423"/>
    </location>
</feature>
<dbReference type="CDD" id="cd00009">
    <property type="entry name" value="AAA"/>
    <property type="match status" value="1"/>
</dbReference>
<dbReference type="CDD" id="cd18137">
    <property type="entry name" value="HLD_clamp_pol_III_gamma_tau"/>
    <property type="match status" value="1"/>
</dbReference>
<feature type="compositionally biased region" description="Pro residues" evidence="12">
    <location>
        <begin position="424"/>
        <end position="440"/>
    </location>
</feature>
<dbReference type="GO" id="GO:0009360">
    <property type="term" value="C:DNA polymerase III complex"/>
    <property type="evidence" value="ECO:0007669"/>
    <property type="project" value="InterPro"/>
</dbReference>
<dbReference type="InterPro" id="IPR008921">
    <property type="entry name" value="DNA_pol3_clamp-load_cplx_C"/>
</dbReference>
<keyword evidence="15" id="KW-1185">Reference proteome</keyword>
<proteinExistence type="inferred from homology"/>
<dbReference type="PANTHER" id="PTHR11669:SF0">
    <property type="entry name" value="PROTEIN STICHEL-LIKE 2"/>
    <property type="match status" value="1"/>
</dbReference>
<dbReference type="GO" id="GO:0005524">
    <property type="term" value="F:ATP binding"/>
    <property type="evidence" value="ECO:0007669"/>
    <property type="project" value="UniProtKB-KW"/>
</dbReference>
<keyword evidence="3 11" id="KW-0548">Nucleotidyltransferase</keyword>
<evidence type="ECO:0000256" key="1">
    <source>
        <dbReference type="ARBA" id="ARBA00006360"/>
    </source>
</evidence>
<keyword evidence="8 11" id="KW-0067">ATP-binding</keyword>
<evidence type="ECO:0000256" key="9">
    <source>
        <dbReference type="ARBA" id="ARBA00022932"/>
    </source>
</evidence>
<protein>
    <recommendedName>
        <fullName evidence="11">DNA polymerase III subunit gamma/tau</fullName>
        <ecNumber evidence="11">2.7.7.7</ecNumber>
    </recommendedName>
</protein>
<comment type="function">
    <text evidence="11">DNA polymerase III is a complex, multichain enzyme responsible for most of the replicative synthesis in bacteria. This DNA polymerase also exhibits 3' to 5' exonuclease activity.</text>
</comment>
<evidence type="ECO:0000259" key="13">
    <source>
        <dbReference type="SMART" id="SM00382"/>
    </source>
</evidence>
<evidence type="ECO:0000256" key="11">
    <source>
        <dbReference type="RuleBase" id="RU364063"/>
    </source>
</evidence>
<dbReference type="Gene3D" id="1.20.272.10">
    <property type="match status" value="1"/>
</dbReference>
<evidence type="ECO:0000256" key="6">
    <source>
        <dbReference type="ARBA" id="ARBA00022741"/>
    </source>
</evidence>
<evidence type="ECO:0000313" key="15">
    <source>
        <dbReference type="Proteomes" id="UP001155241"/>
    </source>
</evidence>
<evidence type="ECO:0000256" key="10">
    <source>
        <dbReference type="ARBA" id="ARBA00049244"/>
    </source>
</evidence>
<evidence type="ECO:0000256" key="3">
    <source>
        <dbReference type="ARBA" id="ARBA00022695"/>
    </source>
</evidence>
<name>A0A9X2JEF7_9BACT</name>
<dbReference type="InterPro" id="IPR003593">
    <property type="entry name" value="AAA+_ATPase"/>
</dbReference>
<dbReference type="EC" id="2.7.7.7" evidence="11"/>
<feature type="domain" description="AAA+ ATPase" evidence="13">
    <location>
        <begin position="57"/>
        <end position="199"/>
    </location>
</feature>
<comment type="subunit">
    <text evidence="11">DNA polymerase III contains a core (composed of alpha, epsilon and theta chains) that associates with a tau subunit. This core dimerizes to form the POLIII' complex. PolIII' associates with the gamma complex (composed of gamma, delta, delta', psi and chi chains) and with the beta chain to form the complete DNA polymerase III complex.</text>
</comment>
<evidence type="ECO:0000256" key="4">
    <source>
        <dbReference type="ARBA" id="ARBA00022705"/>
    </source>
</evidence>
<evidence type="ECO:0000256" key="2">
    <source>
        <dbReference type="ARBA" id="ARBA00022679"/>
    </source>
</evidence>
<keyword evidence="6 11" id="KW-0547">Nucleotide-binding</keyword>
<dbReference type="FunFam" id="3.40.50.300:FF:000014">
    <property type="entry name" value="DNA polymerase III subunit gamma/tau"/>
    <property type="match status" value="1"/>
</dbReference>
<comment type="caution">
    <text evidence="14">The sequence shown here is derived from an EMBL/GenBank/DDBJ whole genome shotgun (WGS) entry which is preliminary data.</text>
</comment>
<dbReference type="InterPro" id="IPR045085">
    <property type="entry name" value="HLD_clamp_pol_III_gamma_tau"/>
</dbReference>
<dbReference type="Pfam" id="PF22608">
    <property type="entry name" value="DNAX_ATPase_lid"/>
    <property type="match status" value="1"/>
</dbReference>
<dbReference type="SUPFAM" id="SSF48019">
    <property type="entry name" value="post-AAA+ oligomerization domain-like"/>
    <property type="match status" value="1"/>
</dbReference>
<keyword evidence="2 11" id="KW-0808">Transferase</keyword>
<dbReference type="AlphaFoldDB" id="A0A9X2JEF7"/>
<dbReference type="PRINTS" id="PR00300">
    <property type="entry name" value="CLPPROTEASEA"/>
</dbReference>
<dbReference type="Proteomes" id="UP001155241">
    <property type="component" value="Unassembled WGS sequence"/>
</dbReference>
<feature type="compositionally biased region" description="Pro residues" evidence="12">
    <location>
        <begin position="447"/>
        <end position="463"/>
    </location>
</feature>
<comment type="similarity">
    <text evidence="1 11">Belongs to the DnaX/STICHEL family.</text>
</comment>
<dbReference type="InterPro" id="IPR022754">
    <property type="entry name" value="DNA_pol_III_gamma-3"/>
</dbReference>
<dbReference type="EMBL" id="JAMXLR010000015">
    <property type="protein sequence ID" value="MCO6042970.1"/>
    <property type="molecule type" value="Genomic_DNA"/>
</dbReference>
<evidence type="ECO:0000256" key="12">
    <source>
        <dbReference type="SAM" id="MobiDB-lite"/>
    </source>
</evidence>
<dbReference type="Pfam" id="PF12169">
    <property type="entry name" value="DNA_pol3_gamma3"/>
    <property type="match status" value="1"/>
</dbReference>
<keyword evidence="4 11" id="KW-0235">DNA replication</keyword>
<dbReference type="Pfam" id="PF13177">
    <property type="entry name" value="DNA_pol3_delta2"/>
    <property type="match status" value="1"/>
</dbReference>
<dbReference type="InterPro" id="IPR050238">
    <property type="entry name" value="DNA_Rep/Repair_Clamp_Loader"/>
</dbReference>
<evidence type="ECO:0000256" key="8">
    <source>
        <dbReference type="ARBA" id="ARBA00022840"/>
    </source>
</evidence>
<evidence type="ECO:0000313" key="14">
    <source>
        <dbReference type="EMBL" id="MCO6042970.1"/>
    </source>
</evidence>
<keyword evidence="9 11" id="KW-0239">DNA-directed DNA polymerase</keyword>
<dbReference type="SUPFAM" id="SSF52540">
    <property type="entry name" value="P-loop containing nucleoside triphosphate hydrolases"/>
    <property type="match status" value="1"/>
</dbReference>
<dbReference type="SMART" id="SM00382">
    <property type="entry name" value="AAA"/>
    <property type="match status" value="1"/>
</dbReference>
<dbReference type="NCBIfam" id="TIGR02397">
    <property type="entry name" value="dnaX_nterm"/>
    <property type="match status" value="1"/>
</dbReference>
<accession>A0A9X2JEF7</accession>
<dbReference type="Gene3D" id="1.10.8.60">
    <property type="match status" value="1"/>
</dbReference>
<comment type="catalytic activity">
    <reaction evidence="10 11">
        <text>DNA(n) + a 2'-deoxyribonucleoside 5'-triphosphate = DNA(n+1) + diphosphate</text>
        <dbReference type="Rhea" id="RHEA:22508"/>
        <dbReference type="Rhea" id="RHEA-COMP:17339"/>
        <dbReference type="Rhea" id="RHEA-COMP:17340"/>
        <dbReference type="ChEBI" id="CHEBI:33019"/>
        <dbReference type="ChEBI" id="CHEBI:61560"/>
        <dbReference type="ChEBI" id="CHEBI:173112"/>
        <dbReference type="EC" id="2.7.7.7"/>
    </reaction>
</comment>
<dbReference type="GO" id="GO:0003887">
    <property type="term" value="F:DNA-directed DNA polymerase activity"/>
    <property type="evidence" value="ECO:0007669"/>
    <property type="project" value="UniProtKB-KW"/>
</dbReference>
<gene>
    <name evidence="11 14" type="primary">dnaX</name>
    <name evidence="14" type="ORF">NG895_03530</name>
</gene>
<dbReference type="InterPro" id="IPR001270">
    <property type="entry name" value="ClpA/B"/>
</dbReference>
<reference evidence="14" key="1">
    <citation type="submission" date="2022-06" db="EMBL/GenBank/DDBJ databases">
        <title>Aeoliella straminimaris, a novel planctomycete from sediments.</title>
        <authorList>
            <person name="Vitorino I.R."/>
            <person name="Lage O.M."/>
        </authorList>
    </citation>
    <scope>NUCLEOTIDE SEQUENCE</scope>
    <source>
        <strain evidence="14">ICT_H6.2</strain>
    </source>
</reference>
<dbReference type="FunFam" id="1.10.8.60:FF:000013">
    <property type="entry name" value="DNA polymerase III subunit gamma/tau"/>
    <property type="match status" value="1"/>
</dbReference>
<dbReference type="PANTHER" id="PTHR11669">
    <property type="entry name" value="REPLICATION FACTOR C / DNA POLYMERASE III GAMMA-TAU SUBUNIT"/>
    <property type="match status" value="1"/>
</dbReference>
<feature type="region of interest" description="Disordered" evidence="12">
    <location>
        <begin position="398"/>
        <end position="484"/>
    </location>
</feature>
<organism evidence="14 15">
    <name type="scientific">Aeoliella straminimaris</name>
    <dbReference type="NCBI Taxonomy" id="2954799"/>
    <lineage>
        <taxon>Bacteria</taxon>
        <taxon>Pseudomonadati</taxon>
        <taxon>Planctomycetota</taxon>
        <taxon>Planctomycetia</taxon>
        <taxon>Pirellulales</taxon>
        <taxon>Lacipirellulaceae</taxon>
        <taxon>Aeoliella</taxon>
    </lineage>
</organism>
<evidence type="ECO:0000256" key="7">
    <source>
        <dbReference type="ARBA" id="ARBA00022833"/>
    </source>
</evidence>
<keyword evidence="5" id="KW-0479">Metal-binding</keyword>
<dbReference type="GO" id="GO:0046872">
    <property type="term" value="F:metal ion binding"/>
    <property type="evidence" value="ECO:0007669"/>
    <property type="project" value="UniProtKB-KW"/>
</dbReference>
<keyword evidence="7" id="KW-0862">Zinc</keyword>
<dbReference type="RefSeq" id="WP_252851070.1">
    <property type="nucleotide sequence ID" value="NZ_JAMXLR010000015.1"/>
</dbReference>
<dbReference type="InterPro" id="IPR027417">
    <property type="entry name" value="P-loop_NTPase"/>
</dbReference>
<dbReference type="InterPro" id="IPR012763">
    <property type="entry name" value="DNA_pol_III_sug/sutau_N"/>
</dbReference>
<dbReference type="Gene3D" id="3.40.50.300">
    <property type="entry name" value="P-loop containing nucleotide triphosphate hydrolases"/>
    <property type="match status" value="1"/>
</dbReference>
<dbReference type="GO" id="GO:0003677">
    <property type="term" value="F:DNA binding"/>
    <property type="evidence" value="ECO:0007669"/>
    <property type="project" value="InterPro"/>
</dbReference>
<evidence type="ECO:0000256" key="5">
    <source>
        <dbReference type="ARBA" id="ARBA00022723"/>
    </source>
</evidence>
<dbReference type="NCBIfam" id="NF004046">
    <property type="entry name" value="PRK05563.1"/>
    <property type="match status" value="1"/>
</dbReference>